<comment type="caution">
    <text evidence="1">The sequence shown here is derived from an EMBL/GenBank/DDBJ whole genome shotgun (WGS) entry which is preliminary data.</text>
</comment>
<keyword evidence="2" id="KW-1185">Reference proteome</keyword>
<reference evidence="2" key="1">
    <citation type="submission" date="2016-05" db="EMBL/GenBank/DDBJ databases">
        <authorList>
            <person name="Li Y."/>
        </authorList>
    </citation>
    <scope>NUCLEOTIDE SEQUENCE [LARGE SCALE GENOMIC DNA]</scope>
    <source>
        <strain evidence="2">YIC4027</strain>
    </source>
</reference>
<name>A0A1E3VF65_9HYPH</name>
<accession>A0A1E3VF65</accession>
<gene>
    <name evidence="1" type="ORF">A8M32_06205</name>
</gene>
<evidence type="ECO:0000313" key="1">
    <source>
        <dbReference type="EMBL" id="ODR92233.1"/>
    </source>
</evidence>
<dbReference type="OrthoDB" id="8115447at2"/>
<dbReference type="RefSeq" id="WP_069457545.1">
    <property type="nucleotide sequence ID" value="NZ_CP034910.1"/>
</dbReference>
<proteinExistence type="predicted"/>
<organism evidence="1 2">
    <name type="scientific">Sinorhizobium alkalisoli</name>
    <dbReference type="NCBI Taxonomy" id="1752398"/>
    <lineage>
        <taxon>Bacteria</taxon>
        <taxon>Pseudomonadati</taxon>
        <taxon>Pseudomonadota</taxon>
        <taxon>Alphaproteobacteria</taxon>
        <taxon>Hyphomicrobiales</taxon>
        <taxon>Rhizobiaceae</taxon>
        <taxon>Sinorhizobium/Ensifer group</taxon>
        <taxon>Sinorhizobium</taxon>
    </lineage>
</organism>
<evidence type="ECO:0000313" key="2">
    <source>
        <dbReference type="Proteomes" id="UP000094342"/>
    </source>
</evidence>
<dbReference type="AlphaFoldDB" id="A0A1E3VF65"/>
<protein>
    <submittedName>
        <fullName evidence="1">Uncharacterized protein</fullName>
    </submittedName>
</protein>
<dbReference type="EMBL" id="LYBW01000047">
    <property type="protein sequence ID" value="ODR92233.1"/>
    <property type="molecule type" value="Genomic_DNA"/>
</dbReference>
<dbReference type="Proteomes" id="UP000094342">
    <property type="component" value="Unassembled WGS sequence"/>
</dbReference>
<sequence length="107" mass="11520">MQEELRIYRLSPLAALDDPNWQNATYQGEVIVAARSSGDARIVAAEAELDFLEIDAKPAEGVTTEMASAFRSDKLYSVIEEGPAPVGLKRGVVGGTVRVDNIVSTQL</sequence>